<feature type="transmembrane region" description="Helical" evidence="14">
    <location>
        <begin position="80"/>
        <end position="98"/>
    </location>
</feature>
<evidence type="ECO:0000313" key="17">
    <source>
        <dbReference type="Proteomes" id="UP000035057"/>
    </source>
</evidence>
<comment type="similarity">
    <text evidence="3 14 15">Belongs to the HemJ family.</text>
</comment>
<comment type="subunit">
    <text evidence="14">Homodimer.</text>
</comment>
<evidence type="ECO:0000256" key="15">
    <source>
        <dbReference type="PIRNR" id="PIRNR004638"/>
    </source>
</evidence>
<evidence type="ECO:0000256" key="13">
    <source>
        <dbReference type="ARBA" id="ARBA00048390"/>
    </source>
</evidence>
<comment type="pathway">
    <text evidence="2 14 15">Porphyrin-containing compound metabolism; protoporphyrin-IX biosynthesis; protoporphyrin-IX from protoporphyrinogen-IX: step 1/1.</text>
</comment>
<comment type="cofactor">
    <cofactor evidence="14 15">
        <name>heme b</name>
        <dbReference type="ChEBI" id="CHEBI:60344"/>
    </cofactor>
    <text evidence="14 15">Binds 1 heme b (iron(II)-protoporphyrin IX) group per subunit.</text>
</comment>
<keyword evidence="5 14" id="KW-1003">Cell membrane</keyword>
<dbReference type="Pfam" id="PF03653">
    <property type="entry name" value="UPF0093"/>
    <property type="match status" value="1"/>
</dbReference>
<dbReference type="NCBIfam" id="TIGR00701">
    <property type="entry name" value="protoporphyrinogen oxidase HemJ"/>
    <property type="match status" value="1"/>
</dbReference>
<sequence>MLWVKAFHIISMVCWFAGLFYLPRLFVYHAACDDQPGRERFKVMERKLYRGITTPSMVATVIFGLWLISYNASGYFSQGWIHAKLVLVALLIVYHFYCGHLVRVFRDEQNTRSHVFYRWFNELPVLVLLAVVILAVVKPF</sequence>
<dbReference type="RefSeq" id="WP_036134363.1">
    <property type="nucleotide sequence ID" value="NZ_ANIE01000009.1"/>
</dbReference>
<evidence type="ECO:0000256" key="5">
    <source>
        <dbReference type="ARBA" id="ARBA00022475"/>
    </source>
</evidence>
<dbReference type="STRING" id="1137280.D777_03515"/>
<comment type="caution">
    <text evidence="16">The sequence shown here is derived from an EMBL/GenBank/DDBJ whole genome shotgun (WGS) entry which is preliminary data.</text>
</comment>
<evidence type="ECO:0000256" key="6">
    <source>
        <dbReference type="ARBA" id="ARBA00022617"/>
    </source>
</evidence>
<feature type="binding site" description="axial binding residue" evidence="14">
    <location>
        <position position="84"/>
    </location>
    <ligand>
        <name>heme</name>
        <dbReference type="ChEBI" id="CHEBI:30413"/>
    </ligand>
    <ligandPart>
        <name>Fe</name>
        <dbReference type="ChEBI" id="CHEBI:18248"/>
    </ligandPart>
</feature>
<evidence type="ECO:0000313" key="16">
    <source>
        <dbReference type="EMBL" id="KEF30339.1"/>
    </source>
</evidence>
<dbReference type="PATRIC" id="fig|1137280.3.peg.3333"/>
<keyword evidence="11 14" id="KW-0408">Iron</keyword>
<name>A0A072MY25_9GAMM</name>
<evidence type="ECO:0000256" key="1">
    <source>
        <dbReference type="ARBA" id="ARBA00004651"/>
    </source>
</evidence>
<comment type="function">
    <text evidence="14 15">Catalyzes the oxidation of protoporphyrinogen IX to protoporphyrin IX.</text>
</comment>
<evidence type="ECO:0000256" key="2">
    <source>
        <dbReference type="ARBA" id="ARBA00005073"/>
    </source>
</evidence>
<feature type="binding site" description="axial binding residue" evidence="14">
    <location>
        <position position="8"/>
    </location>
    <ligand>
        <name>heme</name>
        <dbReference type="ChEBI" id="CHEBI:30413"/>
    </ligand>
    <ligandPart>
        <name>Fe</name>
        <dbReference type="ChEBI" id="CHEBI:18248"/>
    </ligandPart>
</feature>
<keyword evidence="17" id="KW-1185">Reference proteome</keyword>
<dbReference type="PIRSF" id="PIRSF004638">
    <property type="entry name" value="UCP004638"/>
    <property type="match status" value="1"/>
</dbReference>
<keyword evidence="12 14" id="KW-0472">Membrane</keyword>
<dbReference type="PANTHER" id="PTHR40255:SF1">
    <property type="entry name" value="PROTOPORPHYRINOGEN IX OXIDASE"/>
    <property type="match status" value="1"/>
</dbReference>
<dbReference type="Proteomes" id="UP000035057">
    <property type="component" value="Unassembled WGS sequence"/>
</dbReference>
<evidence type="ECO:0000256" key="4">
    <source>
        <dbReference type="ARBA" id="ARBA00017504"/>
    </source>
</evidence>
<protein>
    <recommendedName>
        <fullName evidence="4 14">Protoporphyrinogen IX oxidase</fullName>
        <shortName evidence="14">PPO</shortName>
        <ecNumber evidence="14 15">1.3.99.-</ecNumber>
    </recommendedName>
</protein>
<dbReference type="EMBL" id="ANIE01000009">
    <property type="protein sequence ID" value="KEF30339.1"/>
    <property type="molecule type" value="Genomic_DNA"/>
</dbReference>
<dbReference type="GO" id="GO:0070818">
    <property type="term" value="F:protoporphyrinogen oxidase activity"/>
    <property type="evidence" value="ECO:0007669"/>
    <property type="project" value="UniProtKB-UniRule"/>
</dbReference>
<feature type="transmembrane region" description="Helical" evidence="14">
    <location>
        <begin position="6"/>
        <end position="27"/>
    </location>
</feature>
<keyword evidence="7 14" id="KW-0812">Transmembrane</keyword>
<comment type="subcellular location">
    <subcellularLocation>
        <location evidence="1 14">Cell membrane</location>
        <topology evidence="1 14">Multi-pass membrane protein</topology>
    </subcellularLocation>
</comment>
<dbReference type="InterPro" id="IPR005265">
    <property type="entry name" value="HemJ-like"/>
</dbReference>
<evidence type="ECO:0000256" key="7">
    <source>
        <dbReference type="ARBA" id="ARBA00022692"/>
    </source>
</evidence>
<dbReference type="OrthoDB" id="9800824at2"/>
<reference evidence="16 17" key="1">
    <citation type="submission" date="2012-12" db="EMBL/GenBank/DDBJ databases">
        <title>Genome assembly of Marinobacter sp. AK21.</title>
        <authorList>
            <person name="Khatri I."/>
            <person name="Kumar R."/>
            <person name="Vaidya B."/>
            <person name="Subramanian S."/>
            <person name="Pinnaka A."/>
        </authorList>
    </citation>
    <scope>NUCLEOTIDE SEQUENCE [LARGE SCALE GENOMIC DNA]</scope>
    <source>
        <strain evidence="16 17">AK21</strain>
    </source>
</reference>
<keyword evidence="8 14" id="KW-0479">Metal-binding</keyword>
<proteinExistence type="inferred from homology"/>
<comment type="catalytic activity">
    <reaction evidence="13 14 15">
        <text>protoporphyrinogen IX + 3 A = protoporphyrin IX + 3 AH2</text>
        <dbReference type="Rhea" id="RHEA:62000"/>
        <dbReference type="ChEBI" id="CHEBI:13193"/>
        <dbReference type="ChEBI" id="CHEBI:17499"/>
        <dbReference type="ChEBI" id="CHEBI:57306"/>
        <dbReference type="ChEBI" id="CHEBI:57307"/>
    </reaction>
</comment>
<keyword evidence="10 14" id="KW-0560">Oxidoreductase</keyword>
<keyword evidence="9 14" id="KW-1133">Transmembrane helix</keyword>
<evidence type="ECO:0000256" key="12">
    <source>
        <dbReference type="ARBA" id="ARBA00023136"/>
    </source>
</evidence>
<accession>A0A072MY25</accession>
<dbReference type="AlphaFoldDB" id="A0A072MY25"/>
<dbReference type="GO" id="GO:0006782">
    <property type="term" value="P:protoporphyrinogen IX biosynthetic process"/>
    <property type="evidence" value="ECO:0007669"/>
    <property type="project" value="UniProtKB-UniRule"/>
</dbReference>
<evidence type="ECO:0000256" key="14">
    <source>
        <dbReference type="HAMAP-Rule" id="MF_02239"/>
    </source>
</evidence>
<keyword evidence="6 14" id="KW-0349">Heme</keyword>
<dbReference type="PANTHER" id="PTHR40255">
    <property type="entry name" value="UPF0093 MEMBRANE PROTEIN SLR1790"/>
    <property type="match status" value="1"/>
</dbReference>
<dbReference type="GO" id="GO:0046872">
    <property type="term" value="F:metal ion binding"/>
    <property type="evidence" value="ECO:0007669"/>
    <property type="project" value="UniProtKB-UniRule"/>
</dbReference>
<feature type="transmembrane region" description="Helical" evidence="14">
    <location>
        <begin position="119"/>
        <end position="137"/>
    </location>
</feature>
<evidence type="ECO:0000256" key="9">
    <source>
        <dbReference type="ARBA" id="ARBA00022989"/>
    </source>
</evidence>
<feature type="transmembrane region" description="Helical" evidence="14">
    <location>
        <begin position="48"/>
        <end position="68"/>
    </location>
</feature>
<dbReference type="HAMAP" id="MF_02239">
    <property type="entry name" value="HemJ"/>
    <property type="match status" value="1"/>
</dbReference>
<dbReference type="EC" id="1.3.99.-" evidence="14 15"/>
<evidence type="ECO:0000256" key="10">
    <source>
        <dbReference type="ARBA" id="ARBA00023002"/>
    </source>
</evidence>
<dbReference type="UniPathway" id="UPA00251">
    <property type="reaction ID" value="UER00324"/>
</dbReference>
<evidence type="ECO:0000256" key="3">
    <source>
        <dbReference type="ARBA" id="ARBA00006501"/>
    </source>
</evidence>
<evidence type="ECO:0000256" key="8">
    <source>
        <dbReference type="ARBA" id="ARBA00022723"/>
    </source>
</evidence>
<organism evidence="16 17">
    <name type="scientific">Marinobacter nitratireducens</name>
    <dbReference type="NCBI Taxonomy" id="1137280"/>
    <lineage>
        <taxon>Bacteria</taxon>
        <taxon>Pseudomonadati</taxon>
        <taxon>Pseudomonadota</taxon>
        <taxon>Gammaproteobacteria</taxon>
        <taxon>Pseudomonadales</taxon>
        <taxon>Marinobacteraceae</taxon>
        <taxon>Marinobacter</taxon>
    </lineage>
</organism>
<dbReference type="GO" id="GO:0005886">
    <property type="term" value="C:plasma membrane"/>
    <property type="evidence" value="ECO:0007669"/>
    <property type="project" value="UniProtKB-SubCell"/>
</dbReference>
<evidence type="ECO:0000256" key="11">
    <source>
        <dbReference type="ARBA" id="ARBA00023004"/>
    </source>
</evidence>
<gene>
    <name evidence="16" type="ORF">D777_03515</name>
</gene>